<reference evidence="6" key="2">
    <citation type="submission" date="2020-05" db="EMBL/GenBank/DDBJ databases">
        <authorList>
            <person name="Kim H.-S."/>
            <person name="Proctor R.H."/>
            <person name="Brown D.W."/>
        </authorList>
    </citation>
    <scope>NUCLEOTIDE SEQUENCE</scope>
    <source>
        <strain evidence="6">NRRL 20472</strain>
    </source>
</reference>
<evidence type="ECO:0000313" key="6">
    <source>
        <dbReference type="EMBL" id="KAF4957156.1"/>
    </source>
</evidence>
<gene>
    <name evidence="6" type="ORF">FSARC_11365</name>
</gene>
<evidence type="ECO:0000256" key="3">
    <source>
        <dbReference type="ARBA" id="ARBA00022833"/>
    </source>
</evidence>
<feature type="domain" description="RING-type" evidence="5">
    <location>
        <begin position="279"/>
        <end position="323"/>
    </location>
</feature>
<dbReference type="AlphaFoldDB" id="A0A8H4TFV6"/>
<keyword evidence="3" id="KW-0862">Zinc</keyword>
<evidence type="ECO:0000256" key="2">
    <source>
        <dbReference type="ARBA" id="ARBA00022771"/>
    </source>
</evidence>
<dbReference type="InterPro" id="IPR017907">
    <property type="entry name" value="Znf_RING_CS"/>
</dbReference>
<sequence>MAIGGTAKRRWLADYARLAIDYEENKHSIAFTSLQDDVFLLDCELHLQIDQTLPRLKAGLATEERRALLACAARQTQDIAFSLYSDLLSHFSGVVLLFVSDFGGISQVINFLCSWLGRAMPRGFPTLTRIVLLHDTRPPPDGETAIQQFAHDPSIVFDAISASRLQYTVPGRIQESLNSFLKCAGDALESDSILSSALVMDAYPPGMHTFSPDAVFDRLYKGVVVQCESALGLYGLVESIKYRFVAIATHNLRLDLDAAQAHREVVRKCRFDGRAKGSCNFCIVQPPTHTLGCQHRLCSSCIVALGSETSRWYYQLESCPLCEEQQQPVFPIKPPTAADRVLVLGGEDAEGTWQFLKDLERTVGLRLIDLRIFFAFAIFLEGWSLYDCKYHLARMRPRKIRRGTAIFGDKLAWKFQEIQRSNDTTIVIDTGKDAMSNRHASVVGARSTDIFVQHYGGTYNSSLLATISSQLLANLFYIELGTMPDASRSFQYCPVMLRCRIPPGQSLVDLLNRLHRENTLLYYQGFGVSETREELCTEAVLWEGDRHRPFLRTIMLPILSVETEARIQIDGLDGQKHCISNCPYKLEQLIQDQEMDHVFGRRDRKCATEAWVTAAQAEQELKETLNNI</sequence>
<evidence type="ECO:0000259" key="5">
    <source>
        <dbReference type="PROSITE" id="PS50089"/>
    </source>
</evidence>
<comment type="caution">
    <text evidence="6">The sequence shown here is derived from an EMBL/GenBank/DDBJ whole genome shotgun (WGS) entry which is preliminary data.</text>
</comment>
<dbReference type="PROSITE" id="PS00518">
    <property type="entry name" value="ZF_RING_1"/>
    <property type="match status" value="1"/>
</dbReference>
<dbReference type="EMBL" id="JABEXW010000734">
    <property type="protein sequence ID" value="KAF4957156.1"/>
    <property type="molecule type" value="Genomic_DNA"/>
</dbReference>
<dbReference type="Proteomes" id="UP000622797">
    <property type="component" value="Unassembled WGS sequence"/>
</dbReference>
<name>A0A8H4TFV6_9HYPO</name>
<evidence type="ECO:0000313" key="7">
    <source>
        <dbReference type="Proteomes" id="UP000622797"/>
    </source>
</evidence>
<dbReference type="SUPFAM" id="SSF57850">
    <property type="entry name" value="RING/U-box"/>
    <property type="match status" value="1"/>
</dbReference>
<accession>A0A8H4TFV6</accession>
<proteinExistence type="predicted"/>
<protein>
    <recommendedName>
        <fullName evidence="5">RING-type domain-containing protein</fullName>
    </recommendedName>
</protein>
<keyword evidence="2 4" id="KW-0863">Zinc-finger</keyword>
<evidence type="ECO:0000256" key="1">
    <source>
        <dbReference type="ARBA" id="ARBA00022723"/>
    </source>
</evidence>
<organism evidence="6 7">
    <name type="scientific">Fusarium sarcochroum</name>
    <dbReference type="NCBI Taxonomy" id="1208366"/>
    <lineage>
        <taxon>Eukaryota</taxon>
        <taxon>Fungi</taxon>
        <taxon>Dikarya</taxon>
        <taxon>Ascomycota</taxon>
        <taxon>Pezizomycotina</taxon>
        <taxon>Sordariomycetes</taxon>
        <taxon>Hypocreomycetidae</taxon>
        <taxon>Hypocreales</taxon>
        <taxon>Nectriaceae</taxon>
        <taxon>Fusarium</taxon>
        <taxon>Fusarium lateritium species complex</taxon>
    </lineage>
</organism>
<keyword evidence="7" id="KW-1185">Reference proteome</keyword>
<dbReference type="OrthoDB" id="4766886at2759"/>
<keyword evidence="1" id="KW-0479">Metal-binding</keyword>
<dbReference type="PROSITE" id="PS50089">
    <property type="entry name" value="ZF_RING_2"/>
    <property type="match status" value="1"/>
</dbReference>
<reference evidence="6" key="1">
    <citation type="journal article" date="2020" name="BMC Genomics">
        <title>Correction to: Identification and distribution of gene clusters required for synthesis of sphingolipid metabolism inhibitors in diverse species of the filamentous fungus Fusarium.</title>
        <authorList>
            <person name="Kim H.S."/>
            <person name="Lohmar J.M."/>
            <person name="Busman M."/>
            <person name="Brown D.W."/>
            <person name="Naumann T.A."/>
            <person name="Divon H.H."/>
            <person name="Lysoe E."/>
            <person name="Uhlig S."/>
            <person name="Proctor R.H."/>
        </authorList>
    </citation>
    <scope>NUCLEOTIDE SEQUENCE</scope>
    <source>
        <strain evidence="6">NRRL 20472</strain>
    </source>
</reference>
<evidence type="ECO:0000256" key="4">
    <source>
        <dbReference type="PROSITE-ProRule" id="PRU00175"/>
    </source>
</evidence>
<dbReference type="GO" id="GO:0008270">
    <property type="term" value="F:zinc ion binding"/>
    <property type="evidence" value="ECO:0007669"/>
    <property type="project" value="UniProtKB-KW"/>
</dbReference>
<dbReference type="InterPro" id="IPR001841">
    <property type="entry name" value="Znf_RING"/>
</dbReference>